<dbReference type="GO" id="GO:0005829">
    <property type="term" value="C:cytosol"/>
    <property type="evidence" value="ECO:0007669"/>
    <property type="project" value="GOC"/>
</dbReference>
<evidence type="ECO:0000313" key="3">
    <source>
        <dbReference type="EMBL" id="KAG8225562.1"/>
    </source>
</evidence>
<reference evidence="3" key="2">
    <citation type="submission" date="2017-10" db="EMBL/GenBank/DDBJ databases">
        <title>Ladona fulva Genome sequencing and assembly.</title>
        <authorList>
            <person name="Murali S."/>
            <person name="Richards S."/>
            <person name="Bandaranaike D."/>
            <person name="Bellair M."/>
            <person name="Blankenburg K."/>
            <person name="Chao H."/>
            <person name="Dinh H."/>
            <person name="Doddapaneni H."/>
            <person name="Dugan-Rocha S."/>
            <person name="Elkadiri S."/>
            <person name="Gnanaolivu R."/>
            <person name="Hernandez B."/>
            <person name="Skinner E."/>
            <person name="Javaid M."/>
            <person name="Lee S."/>
            <person name="Li M."/>
            <person name="Ming W."/>
            <person name="Munidasa M."/>
            <person name="Muniz J."/>
            <person name="Nguyen L."/>
            <person name="Hughes D."/>
            <person name="Osuji N."/>
            <person name="Pu L.-L."/>
            <person name="Puazo M."/>
            <person name="Qu C."/>
            <person name="Quiroz J."/>
            <person name="Raj R."/>
            <person name="Weissenberger G."/>
            <person name="Xin Y."/>
            <person name="Zou X."/>
            <person name="Han Y."/>
            <person name="Worley K."/>
            <person name="Muzny D."/>
            <person name="Gibbs R."/>
        </authorList>
    </citation>
    <scope>NUCLEOTIDE SEQUENCE</scope>
    <source>
        <strain evidence="3">Sampled in the wild</strain>
    </source>
</reference>
<dbReference type="GO" id="GO:1990071">
    <property type="term" value="C:TRAPPII protein complex"/>
    <property type="evidence" value="ECO:0007669"/>
    <property type="project" value="InterPro"/>
</dbReference>
<comment type="caution">
    <text evidence="3">The sequence shown here is derived from an EMBL/GenBank/DDBJ whole genome shotgun (WGS) entry which is preliminary data.</text>
</comment>
<name>A0A8K0NXQ0_LADFU</name>
<dbReference type="GO" id="GO:0006891">
    <property type="term" value="P:intra-Golgi vesicle-mediated transport"/>
    <property type="evidence" value="ECO:0007669"/>
    <property type="project" value="TreeGrafter"/>
</dbReference>
<dbReference type="Pfam" id="PF23036">
    <property type="entry name" value="TRAPPC10_1st"/>
    <property type="match status" value="1"/>
</dbReference>
<evidence type="ECO:0000313" key="4">
    <source>
        <dbReference type="Proteomes" id="UP000792457"/>
    </source>
</evidence>
<evidence type="ECO:0000259" key="2">
    <source>
        <dbReference type="Pfam" id="PF23036"/>
    </source>
</evidence>
<dbReference type="PANTHER" id="PTHR13251:SF3">
    <property type="entry name" value="TRAFFICKING PROTEIN PARTICLE COMPLEX SUBUNIT 10"/>
    <property type="match status" value="1"/>
</dbReference>
<proteinExistence type="predicted"/>
<keyword evidence="4" id="KW-1185">Reference proteome</keyword>
<protein>
    <recommendedName>
        <fullName evidence="2">TRAPPC10/Trs130 N-terminal domain-containing protein</fullName>
    </recommendedName>
</protein>
<sequence length="772" mass="85691">MDVKPVVTYAGDEKLFASLQPLITQSLPQEPTEWRRSYGRPVKSVFVDASFVPFAADILPKESDRKLIGRPILHVFWTDCVDVDIYKTSVRDEIENWQKILTQHSIQDWMIVIVETPELKKTNKLLPRTTVLDKIRNEFASKNADRVVSAVDPIRSESRWADSWRGTLARLRLLILTAYNTALIRFEDLVREELAFVLEMLGLYDEALVQYDELDALFTQFVLNSSVGETPSWLCSFQRPLEKWSGIWLNQSLRNGGLGMEENEGRKLIQNGCASLLDLRGYLFSRQCALLLLTCKPWEIAQRTLPFLHNCMRESMLLEVSSPPGATACWVILCCLEILSTCERFTDSAHVSAYSLYTAPLWAYARDKLCELGELCGLMPGEEPTSEQLHMVVSLSAGMGDPPTQSASSASASSSNSSSNPPPKEGNSAVGSVLSQPGQTPTDKLKEALSSQEAFKRHYLELAELAMGTFKHIKRIRSARSVGRDLAHFYLKMGQPSQSATFLADALDTFQVEGWLLPKGRTAAELAECYRAAEDWGRYAKMCAAVASCPVLDKSERIEHFESLLSTLPKLKNESLILPFGDSFTLRSVEIISNRASSPGGYIEAKMVVECLLPGECVIKSVQVSAERVTRPTQEDRRAGAKVGRKGTTKGRGGVRVTPRGQTTSNEGTEDATDDDCADDVKCRRSSTGMISNQETMPVLHMAEHLDYLQDGGLASASLVCRDPKKLVRRQDSQGKYRKVSTDVVPHTDFSNSLSARDVTIVPGKNVILVKA</sequence>
<organism evidence="3 4">
    <name type="scientific">Ladona fulva</name>
    <name type="common">Scarce chaser dragonfly</name>
    <name type="synonym">Libellula fulva</name>
    <dbReference type="NCBI Taxonomy" id="123851"/>
    <lineage>
        <taxon>Eukaryota</taxon>
        <taxon>Metazoa</taxon>
        <taxon>Ecdysozoa</taxon>
        <taxon>Arthropoda</taxon>
        <taxon>Hexapoda</taxon>
        <taxon>Insecta</taxon>
        <taxon>Pterygota</taxon>
        <taxon>Palaeoptera</taxon>
        <taxon>Odonata</taxon>
        <taxon>Epiprocta</taxon>
        <taxon>Anisoptera</taxon>
        <taxon>Libelluloidea</taxon>
        <taxon>Libellulidae</taxon>
        <taxon>Ladona</taxon>
    </lineage>
</organism>
<evidence type="ECO:0000256" key="1">
    <source>
        <dbReference type="SAM" id="MobiDB-lite"/>
    </source>
</evidence>
<feature type="compositionally biased region" description="Basic and acidic residues" evidence="1">
    <location>
        <begin position="629"/>
        <end position="639"/>
    </location>
</feature>
<feature type="compositionally biased region" description="Low complexity" evidence="1">
    <location>
        <begin position="406"/>
        <end position="419"/>
    </location>
</feature>
<feature type="non-terminal residue" evidence="3">
    <location>
        <position position="772"/>
    </location>
</feature>
<feature type="region of interest" description="Disordered" evidence="1">
    <location>
        <begin position="396"/>
        <end position="448"/>
    </location>
</feature>
<feature type="compositionally biased region" description="Acidic residues" evidence="1">
    <location>
        <begin position="668"/>
        <end position="677"/>
    </location>
</feature>
<accession>A0A8K0NXQ0</accession>
<feature type="compositionally biased region" description="Polar residues" evidence="1">
    <location>
        <begin position="429"/>
        <end position="442"/>
    </location>
</feature>
<feature type="domain" description="TRAPPC10/Trs130 N-terminal" evidence="2">
    <location>
        <begin position="4"/>
        <end position="192"/>
    </location>
</feature>
<dbReference type="EMBL" id="KZ308242">
    <property type="protein sequence ID" value="KAG8225562.1"/>
    <property type="molecule type" value="Genomic_DNA"/>
</dbReference>
<gene>
    <name evidence="3" type="ORF">J437_LFUL002079</name>
</gene>
<dbReference type="PANTHER" id="PTHR13251">
    <property type="entry name" value="EPILEPSY HOLOPROSENCEPHALY CANDIDATE 1/TMEM1"/>
    <property type="match status" value="1"/>
</dbReference>
<dbReference type="InterPro" id="IPR045126">
    <property type="entry name" value="TRAPPC10/Trs130"/>
</dbReference>
<feature type="region of interest" description="Disordered" evidence="1">
    <location>
        <begin position="629"/>
        <end position="677"/>
    </location>
</feature>
<reference evidence="3" key="1">
    <citation type="submission" date="2013-04" db="EMBL/GenBank/DDBJ databases">
        <authorList>
            <person name="Qu J."/>
            <person name="Murali S.C."/>
            <person name="Bandaranaike D."/>
            <person name="Bellair M."/>
            <person name="Blankenburg K."/>
            <person name="Chao H."/>
            <person name="Dinh H."/>
            <person name="Doddapaneni H."/>
            <person name="Downs B."/>
            <person name="Dugan-Rocha S."/>
            <person name="Elkadiri S."/>
            <person name="Gnanaolivu R.D."/>
            <person name="Hernandez B."/>
            <person name="Javaid M."/>
            <person name="Jayaseelan J.C."/>
            <person name="Lee S."/>
            <person name="Li M."/>
            <person name="Ming W."/>
            <person name="Munidasa M."/>
            <person name="Muniz J."/>
            <person name="Nguyen L."/>
            <person name="Ongeri F."/>
            <person name="Osuji N."/>
            <person name="Pu L.-L."/>
            <person name="Puazo M."/>
            <person name="Qu C."/>
            <person name="Quiroz J."/>
            <person name="Raj R."/>
            <person name="Weissenberger G."/>
            <person name="Xin Y."/>
            <person name="Zou X."/>
            <person name="Han Y."/>
            <person name="Richards S."/>
            <person name="Worley K."/>
            <person name="Muzny D."/>
            <person name="Gibbs R."/>
        </authorList>
    </citation>
    <scope>NUCLEOTIDE SEQUENCE</scope>
    <source>
        <strain evidence="3">Sampled in the wild</strain>
    </source>
</reference>
<dbReference type="AlphaFoldDB" id="A0A8K0NXQ0"/>
<dbReference type="InterPro" id="IPR056913">
    <property type="entry name" value="TRAPPC10/Trs130_N"/>
</dbReference>
<dbReference type="OrthoDB" id="10256906at2759"/>
<dbReference type="GO" id="GO:0034498">
    <property type="term" value="P:early endosome to Golgi transport"/>
    <property type="evidence" value="ECO:0007669"/>
    <property type="project" value="TreeGrafter"/>
</dbReference>
<dbReference type="Proteomes" id="UP000792457">
    <property type="component" value="Unassembled WGS sequence"/>
</dbReference>